<dbReference type="InterPro" id="IPR050953">
    <property type="entry name" value="N4_N6_ade-DNA_methylase"/>
</dbReference>
<keyword evidence="4" id="KW-0680">Restriction system</keyword>
<evidence type="ECO:0000256" key="2">
    <source>
        <dbReference type="ARBA" id="ARBA00022603"/>
    </source>
</evidence>
<dbReference type="EMBL" id="CAIJ01000166">
    <property type="protein sequence ID" value="CCI01724.1"/>
    <property type="molecule type" value="Genomic_DNA"/>
</dbReference>
<dbReference type="EC" id="2.1.1.72" evidence="1"/>
<dbReference type="PANTHER" id="PTHR33841:SF6">
    <property type="entry name" value="TYPE II METHYLTRANSFERASE M.HINDII"/>
    <property type="match status" value="1"/>
</dbReference>
<keyword evidence="2" id="KW-0489">Methyltransferase</keyword>
<comment type="catalytic activity">
    <reaction evidence="6">
        <text>a 2'-deoxyadenosine in DNA + S-adenosyl-L-methionine = an N(6)-methyl-2'-deoxyadenosine in DNA + S-adenosyl-L-homocysteine + H(+)</text>
        <dbReference type="Rhea" id="RHEA:15197"/>
        <dbReference type="Rhea" id="RHEA-COMP:12418"/>
        <dbReference type="Rhea" id="RHEA-COMP:12419"/>
        <dbReference type="ChEBI" id="CHEBI:15378"/>
        <dbReference type="ChEBI" id="CHEBI:57856"/>
        <dbReference type="ChEBI" id="CHEBI:59789"/>
        <dbReference type="ChEBI" id="CHEBI:90615"/>
        <dbReference type="ChEBI" id="CHEBI:90616"/>
        <dbReference type="EC" id="2.1.1.72"/>
    </reaction>
</comment>
<dbReference type="Proteomes" id="UP000003480">
    <property type="component" value="Unassembled WGS sequence"/>
</dbReference>
<dbReference type="PANTHER" id="PTHR33841">
    <property type="entry name" value="DNA METHYLTRANSFERASE YEEA-RELATED"/>
    <property type="match status" value="1"/>
</dbReference>
<dbReference type="HOGENOM" id="CLU_155568_0_0_3"/>
<gene>
    <name evidence="8" type="ORF">MICAC_2480002</name>
</gene>
<accession>I4G1B3</accession>
<dbReference type="GO" id="GO:0003677">
    <property type="term" value="F:DNA binding"/>
    <property type="evidence" value="ECO:0007669"/>
    <property type="project" value="UniProtKB-KW"/>
</dbReference>
<sequence length="164" mass="19096">MKQEVKRQAGKRSGLWMRDKKIFERETIIYRKVGKELIATYADKGIYYEQTIHSCHITDKRVKTKYVLGVFNSTLFKFYYQKTNSQGGDIFPQIRISSVEKLPIKLADSKTQETIETLVNQILAKKSEDNSADTSELEKEIDKIVYELYGLSEEEIRIIEGETK</sequence>
<reference evidence="8 9" key="1">
    <citation type="submission" date="2012-04" db="EMBL/GenBank/DDBJ databases">
        <authorList>
            <person name="Genoscope - CEA"/>
        </authorList>
    </citation>
    <scope>NUCLEOTIDE SEQUENCE [LARGE SCALE GENOMIC DNA]</scope>
    <source>
        <strain evidence="8 9">9443</strain>
    </source>
</reference>
<dbReference type="InterPro" id="IPR025931">
    <property type="entry name" value="TaqI_C"/>
</dbReference>
<dbReference type="Pfam" id="PF12950">
    <property type="entry name" value="TaqI_C"/>
    <property type="match status" value="1"/>
</dbReference>
<evidence type="ECO:0000256" key="5">
    <source>
        <dbReference type="ARBA" id="ARBA00023125"/>
    </source>
</evidence>
<feature type="domain" description="TaqI-like C-terminal specificity" evidence="7">
    <location>
        <begin position="19"/>
        <end position="104"/>
    </location>
</feature>
<organism evidence="8 9">
    <name type="scientific">Microcystis aeruginosa PCC 9443</name>
    <dbReference type="NCBI Taxonomy" id="1160281"/>
    <lineage>
        <taxon>Bacteria</taxon>
        <taxon>Bacillati</taxon>
        <taxon>Cyanobacteriota</taxon>
        <taxon>Cyanophyceae</taxon>
        <taxon>Oscillatoriophycideae</taxon>
        <taxon>Chroococcales</taxon>
        <taxon>Microcystaceae</taxon>
        <taxon>Microcystis</taxon>
    </lineage>
</organism>
<dbReference type="Gene3D" id="3.90.220.20">
    <property type="entry name" value="DNA methylase specificity domains"/>
    <property type="match status" value="1"/>
</dbReference>
<evidence type="ECO:0000256" key="6">
    <source>
        <dbReference type="ARBA" id="ARBA00047942"/>
    </source>
</evidence>
<evidence type="ECO:0000256" key="4">
    <source>
        <dbReference type="ARBA" id="ARBA00022747"/>
    </source>
</evidence>
<evidence type="ECO:0000256" key="1">
    <source>
        <dbReference type="ARBA" id="ARBA00011900"/>
    </source>
</evidence>
<evidence type="ECO:0000256" key="3">
    <source>
        <dbReference type="ARBA" id="ARBA00022679"/>
    </source>
</evidence>
<dbReference type="AlphaFoldDB" id="I4G1B3"/>
<evidence type="ECO:0000259" key="7">
    <source>
        <dbReference type="Pfam" id="PF12950"/>
    </source>
</evidence>
<proteinExistence type="predicted"/>
<dbReference type="GO" id="GO:0009307">
    <property type="term" value="P:DNA restriction-modification system"/>
    <property type="evidence" value="ECO:0007669"/>
    <property type="project" value="UniProtKB-KW"/>
</dbReference>
<name>I4G1B3_MICAE</name>
<dbReference type="GO" id="GO:0009007">
    <property type="term" value="F:site-specific DNA-methyltransferase (adenine-specific) activity"/>
    <property type="evidence" value="ECO:0007669"/>
    <property type="project" value="UniProtKB-EC"/>
</dbReference>
<evidence type="ECO:0000313" key="9">
    <source>
        <dbReference type="Proteomes" id="UP000003480"/>
    </source>
</evidence>
<keyword evidence="3" id="KW-0808">Transferase</keyword>
<evidence type="ECO:0000313" key="8">
    <source>
        <dbReference type="EMBL" id="CCI01724.1"/>
    </source>
</evidence>
<dbReference type="GO" id="GO:0032259">
    <property type="term" value="P:methylation"/>
    <property type="evidence" value="ECO:0007669"/>
    <property type="project" value="UniProtKB-KW"/>
</dbReference>
<comment type="caution">
    <text evidence="8">The sequence shown here is derived from an EMBL/GenBank/DDBJ whole genome shotgun (WGS) entry which is preliminary data.</text>
</comment>
<protein>
    <recommendedName>
        <fullName evidence="1">site-specific DNA-methyltransferase (adenine-specific)</fullName>
        <ecNumber evidence="1">2.1.1.72</ecNumber>
    </recommendedName>
</protein>
<keyword evidence="5" id="KW-0238">DNA-binding</keyword>
<dbReference type="RefSeq" id="WP_002767145.1">
    <property type="nucleotide sequence ID" value="NZ_HE972962.1"/>
</dbReference>
<dbReference type="SUPFAM" id="SSF116734">
    <property type="entry name" value="DNA methylase specificity domain"/>
    <property type="match status" value="1"/>
</dbReference>
<dbReference type="InterPro" id="IPR044946">
    <property type="entry name" value="Restrct_endonuc_typeI_TRD_sf"/>
</dbReference>